<dbReference type="OrthoDB" id="10654487at2759"/>
<organism evidence="1">
    <name type="scientific">Heligmosomoides polygyrus</name>
    <name type="common">Parasitic roundworm</name>
    <dbReference type="NCBI Taxonomy" id="6339"/>
    <lineage>
        <taxon>Eukaryota</taxon>
        <taxon>Metazoa</taxon>
        <taxon>Ecdysozoa</taxon>
        <taxon>Nematoda</taxon>
        <taxon>Chromadorea</taxon>
        <taxon>Rhabditida</taxon>
        <taxon>Rhabditina</taxon>
        <taxon>Rhabditomorpha</taxon>
        <taxon>Strongyloidea</taxon>
        <taxon>Heligmosomidae</taxon>
        <taxon>Heligmosomoides</taxon>
    </lineage>
</organism>
<dbReference type="WBParaSite" id="HPBE_0001787401-mRNA-1">
    <property type="protein sequence ID" value="HPBE_0001787401-mRNA-1"/>
    <property type="gene ID" value="HPBE_0001787401"/>
</dbReference>
<proteinExistence type="predicted"/>
<gene>
    <name evidence="1" type="ORF">HPBE_LOCUS17873</name>
</gene>
<reference evidence="3" key="2">
    <citation type="submission" date="2019-09" db="UniProtKB">
        <authorList>
            <consortium name="WormBaseParasite"/>
        </authorList>
    </citation>
    <scope>IDENTIFICATION</scope>
</reference>
<dbReference type="AlphaFoldDB" id="A0A3P8A7Z8"/>
<keyword evidence="2" id="KW-1185">Reference proteome</keyword>
<accession>A0A3P8A7Z8</accession>
<dbReference type="EMBL" id="UZAH01030313">
    <property type="protein sequence ID" value="VDP10097.1"/>
    <property type="molecule type" value="Genomic_DNA"/>
</dbReference>
<evidence type="ECO:0000313" key="2">
    <source>
        <dbReference type="Proteomes" id="UP000050761"/>
    </source>
</evidence>
<sequence length="252" mass="27856">MDLRITVGGDAPREGKTNPTCFNRIQSTVTDDGERLEKQRECEGCLLFVDWMDSSTLLKGHLTGPQCWAGEGVALSISATIIGLIRTSSSAVFLHYNGRRRAGRVSMSIFKCSNLCFTKLHEITEKSVISKQKPQAEINNNDVLYSIYDCMASGVPIGMLKNCFIKPVDPDPLKSTSFPKFVEMGCLKFVPAHDVVNEAKTVQLPVADLHLYVFSFQMSNDVFEGDTEELWGSGIPSSNISVHVDDDVVVER</sequence>
<protein>
    <submittedName>
        <fullName evidence="3">DUF1336 domain-containing protein</fullName>
    </submittedName>
</protein>
<evidence type="ECO:0000313" key="1">
    <source>
        <dbReference type="EMBL" id="VDP10097.1"/>
    </source>
</evidence>
<reference evidence="1 2" key="1">
    <citation type="submission" date="2018-11" db="EMBL/GenBank/DDBJ databases">
        <authorList>
            <consortium name="Pathogen Informatics"/>
        </authorList>
    </citation>
    <scope>NUCLEOTIDE SEQUENCE [LARGE SCALE GENOMIC DNA]</scope>
</reference>
<evidence type="ECO:0000313" key="3">
    <source>
        <dbReference type="WBParaSite" id="HPBE_0001787401-mRNA-1"/>
    </source>
</evidence>
<dbReference type="Proteomes" id="UP000050761">
    <property type="component" value="Unassembled WGS sequence"/>
</dbReference>
<name>A0A3P8A7Z8_HELPZ</name>